<dbReference type="Proteomes" id="UP001221757">
    <property type="component" value="Unassembled WGS sequence"/>
</dbReference>
<evidence type="ECO:0000313" key="1">
    <source>
        <dbReference type="EMBL" id="KAJ7665740.1"/>
    </source>
</evidence>
<reference evidence="1" key="1">
    <citation type="submission" date="2023-03" db="EMBL/GenBank/DDBJ databases">
        <title>Massive genome expansion in bonnet fungi (Mycena s.s.) driven by repeated elements and novel gene families across ecological guilds.</title>
        <authorList>
            <consortium name="Lawrence Berkeley National Laboratory"/>
            <person name="Harder C.B."/>
            <person name="Miyauchi S."/>
            <person name="Viragh M."/>
            <person name="Kuo A."/>
            <person name="Thoen E."/>
            <person name="Andreopoulos B."/>
            <person name="Lu D."/>
            <person name="Skrede I."/>
            <person name="Drula E."/>
            <person name="Henrissat B."/>
            <person name="Morin E."/>
            <person name="Kohler A."/>
            <person name="Barry K."/>
            <person name="LaButti K."/>
            <person name="Morin E."/>
            <person name="Salamov A."/>
            <person name="Lipzen A."/>
            <person name="Mereny Z."/>
            <person name="Hegedus B."/>
            <person name="Baldrian P."/>
            <person name="Stursova M."/>
            <person name="Weitz H."/>
            <person name="Taylor A."/>
            <person name="Grigoriev I.V."/>
            <person name="Nagy L.G."/>
            <person name="Martin F."/>
            <person name="Kauserud H."/>
        </authorList>
    </citation>
    <scope>NUCLEOTIDE SEQUENCE</scope>
    <source>
        <strain evidence="1">CBHHK067</strain>
    </source>
</reference>
<sequence>MASAKGFARSEWFSEDEANHMSLYEVEIGVWFSAEPQQSHPNNHCPPGEANVQIIVMPLLTEYNKPRFVTIGEAKCRASVCSPLQNIPYSDFRERDCTHSNIMMDASPIFTTPFHPAQHNMKRDFSGKTIPLSRTQHPVKYFITDFGYSCQLQADDAPNRDSFPVDIYYLGKIIKIQFIEGDERVSRKHGFEFMKPLVIDMVNTGPSLRPDMDEVVERFEETVGRPSSWKLRSRVAKDKHSFGIFISIAYWIRRVQLVIGRYPAIPMP</sequence>
<evidence type="ECO:0000313" key="2">
    <source>
        <dbReference type="Proteomes" id="UP001221757"/>
    </source>
</evidence>
<proteinExistence type="predicted"/>
<dbReference type="SUPFAM" id="SSF56112">
    <property type="entry name" value="Protein kinase-like (PK-like)"/>
    <property type="match status" value="1"/>
</dbReference>
<keyword evidence="2" id="KW-1185">Reference proteome</keyword>
<accession>A0AAD7CVZ8</accession>
<gene>
    <name evidence="1" type="ORF">B0H17DRAFT_1162621</name>
</gene>
<evidence type="ECO:0008006" key="3">
    <source>
        <dbReference type="Google" id="ProtNLM"/>
    </source>
</evidence>
<protein>
    <recommendedName>
        <fullName evidence="3">Protein kinase domain-containing protein</fullName>
    </recommendedName>
</protein>
<comment type="caution">
    <text evidence="1">The sequence shown here is derived from an EMBL/GenBank/DDBJ whole genome shotgun (WGS) entry which is preliminary data.</text>
</comment>
<dbReference type="EMBL" id="JARKIE010000213">
    <property type="protein sequence ID" value="KAJ7665740.1"/>
    <property type="molecule type" value="Genomic_DNA"/>
</dbReference>
<organism evidence="1 2">
    <name type="scientific">Mycena rosella</name>
    <name type="common">Pink bonnet</name>
    <name type="synonym">Agaricus rosellus</name>
    <dbReference type="NCBI Taxonomy" id="1033263"/>
    <lineage>
        <taxon>Eukaryota</taxon>
        <taxon>Fungi</taxon>
        <taxon>Dikarya</taxon>
        <taxon>Basidiomycota</taxon>
        <taxon>Agaricomycotina</taxon>
        <taxon>Agaricomycetes</taxon>
        <taxon>Agaricomycetidae</taxon>
        <taxon>Agaricales</taxon>
        <taxon>Marasmiineae</taxon>
        <taxon>Mycenaceae</taxon>
        <taxon>Mycena</taxon>
    </lineage>
</organism>
<dbReference type="InterPro" id="IPR011009">
    <property type="entry name" value="Kinase-like_dom_sf"/>
</dbReference>
<name>A0AAD7CVZ8_MYCRO</name>
<dbReference type="AlphaFoldDB" id="A0AAD7CVZ8"/>